<dbReference type="PANTHER" id="PTHR28154:SF1">
    <property type="entry name" value="CELL WALL SYNTHESIS PROTEIN KNH1-RELATED"/>
    <property type="match status" value="1"/>
</dbReference>
<protein>
    <submittedName>
        <fullName evidence="2">Uncharacterized protein</fullName>
    </submittedName>
</protein>
<sequence>MSKLQKPLARDHPLHWLARLIERHSRHCTSLPYSADSEMNMARIQRLALFAVLSFAGIARATLEITAPVASTTIAAGKPFQFTWQDSGDSDLTPLGTLKVMVYVGSLTNQTMLATVGNFPAGKLSGSGTIPANIGPSGHYYFLRMRPSVFGSDMTSDTYSARFTLSGGTGKFSSDASEQVSGNIDDNSDSETAPTPVSASSSSTKTSSAHRRSKATSAAGNATVTSAARIAGSFGNATTGADFGIPIASATVTSLASTASTGASGATLAKPQREVWIALTTLTLVTLASLRR</sequence>
<dbReference type="Proteomes" id="UP000009131">
    <property type="component" value="Unassembled WGS sequence"/>
</dbReference>
<comment type="caution">
    <text evidence="2">The sequence shown here is derived from an EMBL/GenBank/DDBJ whole genome shotgun (WGS) entry which is preliminary data.</text>
</comment>
<evidence type="ECO:0000313" key="2">
    <source>
        <dbReference type="EMBL" id="GAA98699.1"/>
    </source>
</evidence>
<name>G7E789_MIXOS</name>
<dbReference type="PANTHER" id="PTHR28154">
    <property type="entry name" value="CELL WALL SYNTHESIS PROTEIN KNH1-RELATED"/>
    <property type="match status" value="1"/>
</dbReference>
<dbReference type="InterPro" id="IPR045328">
    <property type="entry name" value="Kre9/Knh1"/>
</dbReference>
<accession>G7E789</accession>
<dbReference type="HOGENOM" id="CLU_953428_0_0_1"/>
<dbReference type="InParanoid" id="G7E789"/>
<dbReference type="GO" id="GO:0031505">
    <property type="term" value="P:fungal-type cell wall organization"/>
    <property type="evidence" value="ECO:0007669"/>
    <property type="project" value="TreeGrafter"/>
</dbReference>
<organism evidence="2 3">
    <name type="scientific">Mixia osmundae (strain CBS 9802 / IAM 14324 / JCM 22182 / KY 12970)</name>
    <dbReference type="NCBI Taxonomy" id="764103"/>
    <lineage>
        <taxon>Eukaryota</taxon>
        <taxon>Fungi</taxon>
        <taxon>Dikarya</taxon>
        <taxon>Basidiomycota</taxon>
        <taxon>Pucciniomycotina</taxon>
        <taxon>Mixiomycetes</taxon>
        <taxon>Mixiales</taxon>
        <taxon>Mixiaceae</taxon>
        <taxon>Mixia</taxon>
    </lineage>
</organism>
<dbReference type="OrthoDB" id="2432613at2759"/>
<dbReference type="EMBL" id="BABT02000157">
    <property type="protein sequence ID" value="GAA98699.1"/>
    <property type="molecule type" value="Genomic_DNA"/>
</dbReference>
<dbReference type="GO" id="GO:0042546">
    <property type="term" value="P:cell wall biogenesis"/>
    <property type="evidence" value="ECO:0007669"/>
    <property type="project" value="InterPro"/>
</dbReference>
<keyword evidence="3" id="KW-1185">Reference proteome</keyword>
<feature type="compositionally biased region" description="Low complexity" evidence="1">
    <location>
        <begin position="198"/>
        <end position="207"/>
    </location>
</feature>
<dbReference type="eggNOG" id="ENOG502S9A1">
    <property type="taxonomic scope" value="Eukaryota"/>
</dbReference>
<feature type="region of interest" description="Disordered" evidence="1">
    <location>
        <begin position="171"/>
        <end position="221"/>
    </location>
</feature>
<dbReference type="STRING" id="764103.G7E789"/>
<proteinExistence type="predicted"/>
<dbReference type="GO" id="GO:0006078">
    <property type="term" value="P:(1-&gt;6)-beta-D-glucan biosynthetic process"/>
    <property type="evidence" value="ECO:0007669"/>
    <property type="project" value="InterPro"/>
</dbReference>
<evidence type="ECO:0000256" key="1">
    <source>
        <dbReference type="SAM" id="MobiDB-lite"/>
    </source>
</evidence>
<reference evidence="2 3" key="1">
    <citation type="journal article" date="2011" name="J. Gen. Appl. Microbiol.">
        <title>Draft genome sequencing of the enigmatic basidiomycete Mixia osmundae.</title>
        <authorList>
            <person name="Nishida H."/>
            <person name="Nagatsuka Y."/>
            <person name="Sugiyama J."/>
        </authorList>
    </citation>
    <scope>NUCLEOTIDE SEQUENCE [LARGE SCALE GENOMIC DNA]</scope>
    <source>
        <strain evidence="3">CBS 9802 / IAM 14324 / JCM 22182 / KY 12970</strain>
    </source>
</reference>
<dbReference type="AlphaFoldDB" id="G7E789"/>
<reference evidence="2 3" key="2">
    <citation type="journal article" date="2012" name="Open Biol.">
        <title>Characteristics of nucleosomes and linker DNA regions on the genome of the basidiomycete Mixia osmundae revealed by mono- and dinucleosome mapping.</title>
        <authorList>
            <person name="Nishida H."/>
            <person name="Kondo S."/>
            <person name="Matsumoto T."/>
            <person name="Suzuki Y."/>
            <person name="Yoshikawa H."/>
            <person name="Taylor T.D."/>
            <person name="Sugiyama J."/>
        </authorList>
    </citation>
    <scope>NUCLEOTIDE SEQUENCE [LARGE SCALE GENOMIC DNA]</scope>
    <source>
        <strain evidence="3">CBS 9802 / IAM 14324 / JCM 22182 / KY 12970</strain>
    </source>
</reference>
<evidence type="ECO:0000313" key="3">
    <source>
        <dbReference type="Proteomes" id="UP000009131"/>
    </source>
</evidence>
<feature type="compositionally biased region" description="Polar residues" evidence="1">
    <location>
        <begin position="171"/>
        <end position="197"/>
    </location>
</feature>
<gene>
    <name evidence="2" type="primary">Mo05387</name>
    <name evidence="2" type="ORF">E5Q_05387</name>
</gene>
<dbReference type="GO" id="GO:0005576">
    <property type="term" value="C:extracellular region"/>
    <property type="evidence" value="ECO:0007669"/>
    <property type="project" value="TreeGrafter"/>
</dbReference>